<evidence type="ECO:0000313" key="1">
    <source>
        <dbReference type="EMBL" id="BDT03604.1"/>
    </source>
</evidence>
<reference evidence="1 2" key="1">
    <citation type="journal article" date="2022" name="Front. Microbiol.">
        <title>Male-killing mechanisms vary between Spiroplasma species.</title>
        <authorList>
            <person name="Arai H."/>
            <person name="Inoue M."/>
            <person name="Kageyama D."/>
        </authorList>
    </citation>
    <scope>NUCLEOTIDE SEQUENCE [LARGE SCALE GENOMIC DNA]</scope>
    <source>
        <strain evidence="2">sHm</strain>
    </source>
</reference>
<organism evidence="1 2">
    <name type="scientific">Spiroplasma ixodetis</name>
    <dbReference type="NCBI Taxonomy" id="2141"/>
    <lineage>
        <taxon>Bacteria</taxon>
        <taxon>Bacillati</taxon>
        <taxon>Mycoplasmatota</taxon>
        <taxon>Mollicutes</taxon>
        <taxon>Entomoplasmatales</taxon>
        <taxon>Spiroplasmataceae</taxon>
        <taxon>Spiroplasma</taxon>
    </lineage>
</organism>
<protein>
    <submittedName>
        <fullName evidence="1">Uncharacterized protein</fullName>
    </submittedName>
</protein>
<dbReference type="EMBL" id="AP026933">
    <property type="protein sequence ID" value="BDT03604.1"/>
    <property type="molecule type" value="Genomic_DNA"/>
</dbReference>
<dbReference type="Proteomes" id="UP001163387">
    <property type="component" value="Chromosome"/>
</dbReference>
<sequence>MSYIYLVKYQINYTDETKYKVFCTFIDANNFHRNYKHHLLENAFITHYEILVLEVYISKEESDMINKKLN</sequence>
<gene>
    <name evidence="1" type="ORF">SHM_12500</name>
</gene>
<name>A0ABN6SX24_9MOLU</name>
<dbReference type="RefSeq" id="WP_281749522.1">
    <property type="nucleotide sequence ID" value="NZ_AP026933.1"/>
</dbReference>
<evidence type="ECO:0000313" key="2">
    <source>
        <dbReference type="Proteomes" id="UP001163387"/>
    </source>
</evidence>
<keyword evidence="2" id="KW-1185">Reference proteome</keyword>
<accession>A0ABN6SX24</accession>
<proteinExistence type="predicted"/>